<evidence type="ECO:0000313" key="2">
    <source>
        <dbReference type="EMBL" id="KAK4083991.1"/>
    </source>
</evidence>
<feature type="compositionally biased region" description="Basic and acidic residues" evidence="1">
    <location>
        <begin position="168"/>
        <end position="179"/>
    </location>
</feature>
<protein>
    <submittedName>
        <fullName evidence="2">Uncharacterized protein</fullName>
    </submittedName>
</protein>
<feature type="compositionally biased region" description="Low complexity" evidence="1">
    <location>
        <begin position="385"/>
        <end position="396"/>
    </location>
</feature>
<feature type="region of interest" description="Disordered" evidence="1">
    <location>
        <begin position="385"/>
        <end position="408"/>
    </location>
</feature>
<dbReference type="Proteomes" id="UP001287286">
    <property type="component" value="Unassembled WGS sequence"/>
</dbReference>
<name>A0ABR0BM95_PURLI</name>
<feature type="region of interest" description="Disordered" evidence="1">
    <location>
        <begin position="444"/>
        <end position="475"/>
    </location>
</feature>
<accession>A0ABR0BM95</accession>
<organism evidence="2 3">
    <name type="scientific">Purpureocillium lilacinum</name>
    <name type="common">Paecilomyces lilacinus</name>
    <dbReference type="NCBI Taxonomy" id="33203"/>
    <lineage>
        <taxon>Eukaryota</taxon>
        <taxon>Fungi</taxon>
        <taxon>Dikarya</taxon>
        <taxon>Ascomycota</taxon>
        <taxon>Pezizomycotina</taxon>
        <taxon>Sordariomycetes</taxon>
        <taxon>Hypocreomycetidae</taxon>
        <taxon>Hypocreales</taxon>
        <taxon>Ophiocordycipitaceae</taxon>
        <taxon>Purpureocillium</taxon>
    </lineage>
</organism>
<feature type="region of interest" description="Disordered" evidence="1">
    <location>
        <begin position="499"/>
        <end position="561"/>
    </location>
</feature>
<comment type="caution">
    <text evidence="2">The sequence shown here is derived from an EMBL/GenBank/DDBJ whole genome shotgun (WGS) entry which is preliminary data.</text>
</comment>
<feature type="region of interest" description="Disordered" evidence="1">
    <location>
        <begin position="45"/>
        <end position="82"/>
    </location>
</feature>
<gene>
    <name evidence="2" type="ORF">Purlil1_10488</name>
</gene>
<feature type="compositionally biased region" description="Polar residues" evidence="1">
    <location>
        <begin position="181"/>
        <end position="190"/>
    </location>
</feature>
<proteinExistence type="predicted"/>
<sequence length="683" mass="72164">MDGWRSSAQAAWRRVGAGTGAGAGSGRVAGGRLEAAAGAGRWAGTVTLSNQPSHGSRAACPSEEKGDRGTPEASGARTHRQAGTWQLQAAVQGGAAVGNGKLCQRPEVAGRRRLGGTRAGESGANHFADKDDLPLTGVCERGKNGGEVLHCPVPYCTALQQWRQNADATRRDATQREPCRAQSQSGQQKPQAPPLHVAARRSQVAQDIDGCRGALKGDGTLLAAHPGSRRASGHGKGQWPDAGRFQWRMDVSEKAVIGQLSPRAGSDSPRCSVACASEHGVASASARCHRMSVDRRLRQRQLWVALPQTGSGSPQLRTLHAQRLLLSRNCVALILRRDARPAYIPGYPGKVVDSPGTRCPEVQGAADVRRPATFVIDLWMPRLSPSPSTARRPPASHIETSDQGTTGGAASTSAMVTLNSACSFSTHLQFAGSFVIWPFPDRSGARQTADPDARLTHHPPGLAQPACRQRSLAPPVTQEEMASAAVSCLSPMCAPPNGQRHDGPAHLGLAGGDNPCAPSSGSCSAQSRTPVPRRIIALCPASPEPGRPWTDLGKAFSPTRRELASRQTCSAIGQDSGILVRTADSPVTPQPPMVPQEPNRYRDPQHGLQMRLPVIPDGGNTAKGLVYNNSSGAARVTRSTWSGLAWQDLAPAQRESCYPQAPGPAWREIRRLWAIGIAMAEPG</sequence>
<evidence type="ECO:0000256" key="1">
    <source>
        <dbReference type="SAM" id="MobiDB-lite"/>
    </source>
</evidence>
<keyword evidence="3" id="KW-1185">Reference proteome</keyword>
<dbReference type="EMBL" id="JAWRVI010000054">
    <property type="protein sequence ID" value="KAK4083991.1"/>
    <property type="molecule type" value="Genomic_DNA"/>
</dbReference>
<evidence type="ECO:0000313" key="3">
    <source>
        <dbReference type="Proteomes" id="UP001287286"/>
    </source>
</evidence>
<feature type="region of interest" description="Disordered" evidence="1">
    <location>
        <begin position="167"/>
        <end position="200"/>
    </location>
</feature>
<feature type="compositionally biased region" description="Polar residues" evidence="1">
    <location>
        <begin position="517"/>
        <end position="529"/>
    </location>
</feature>
<reference evidence="2 3" key="1">
    <citation type="journal article" date="2024" name="Microbiol. Resour. Announc.">
        <title>Genome annotations for the ascomycete fungi Trichoderma harzianum, Trichoderma aggressivum, and Purpureocillium lilacinum.</title>
        <authorList>
            <person name="Beijen E.P.W."/>
            <person name="Ohm R.A."/>
        </authorList>
    </citation>
    <scope>NUCLEOTIDE SEQUENCE [LARGE SCALE GENOMIC DNA]</scope>
    <source>
        <strain evidence="2 3">CBS 150709</strain>
    </source>
</reference>